<evidence type="ECO:0000313" key="1">
    <source>
        <dbReference type="EMBL" id="SCL63345.1"/>
    </source>
</evidence>
<accession>A0A1C6VAQ2</accession>
<organism evidence="1 2">
    <name type="scientific">Micromonospora eburnea</name>
    <dbReference type="NCBI Taxonomy" id="227316"/>
    <lineage>
        <taxon>Bacteria</taxon>
        <taxon>Bacillati</taxon>
        <taxon>Actinomycetota</taxon>
        <taxon>Actinomycetes</taxon>
        <taxon>Micromonosporales</taxon>
        <taxon>Micromonosporaceae</taxon>
        <taxon>Micromonospora</taxon>
    </lineage>
</organism>
<gene>
    <name evidence="1" type="ORF">GA0070604_4953</name>
</gene>
<dbReference type="AlphaFoldDB" id="A0A1C6VAQ2"/>
<keyword evidence="2" id="KW-1185">Reference proteome</keyword>
<name>A0A1C6VAQ2_9ACTN</name>
<evidence type="ECO:0000313" key="2">
    <source>
        <dbReference type="Proteomes" id="UP000199696"/>
    </source>
</evidence>
<dbReference type="EMBL" id="FMHY01000002">
    <property type="protein sequence ID" value="SCL63345.1"/>
    <property type="molecule type" value="Genomic_DNA"/>
</dbReference>
<dbReference type="STRING" id="227316.GA0070604_4953"/>
<dbReference type="Proteomes" id="UP000199696">
    <property type="component" value="Unassembled WGS sequence"/>
</dbReference>
<protein>
    <submittedName>
        <fullName evidence="1">Uncharacterized protein</fullName>
    </submittedName>
</protein>
<proteinExistence type="predicted"/>
<sequence length="230" mass="24994">MMRDQGSGPEGGAEGEEEIPPQFLDFAGRHGLIGFYTPWVMLLVLCCYPILIAVMSIGSPKDRDLMWGGGVLGLLMWAGSLVAFRRKRRADAARMAAYRRWRELGDTPSSGWDSIWRFDGRVAEVRGDRGAVGYLYVAVGGPAGSDGRRAPTVELSVALVDAAEPGQWRFGDRAYPDADEVREELRTGIVSWFGEHLLVDRWLAGAQAARAIGAHFGQPPAAPSDPPAPN</sequence>
<dbReference type="RefSeq" id="WP_091123259.1">
    <property type="nucleotide sequence ID" value="NZ_FMHY01000002.1"/>
</dbReference>
<reference evidence="2" key="1">
    <citation type="submission" date="2016-06" db="EMBL/GenBank/DDBJ databases">
        <authorList>
            <person name="Varghese N."/>
            <person name="Submissions Spin"/>
        </authorList>
    </citation>
    <scope>NUCLEOTIDE SEQUENCE [LARGE SCALE GENOMIC DNA]</scope>
    <source>
        <strain evidence="2">DSM 44814</strain>
    </source>
</reference>